<name>A0A161TRV5_9BACL</name>
<dbReference type="OrthoDB" id="2968081at2"/>
<protein>
    <submittedName>
        <fullName evidence="1">Uncharacterized protein</fullName>
    </submittedName>
</protein>
<gene>
    <name evidence="1" type="ORF">AWM68_02415</name>
</gene>
<comment type="caution">
    <text evidence="1">The sequence shown here is derived from an EMBL/GenBank/DDBJ whole genome shotgun (WGS) entry which is preliminary data.</text>
</comment>
<keyword evidence="2" id="KW-1185">Reference proteome</keyword>
<dbReference type="AlphaFoldDB" id="A0A161TRV5"/>
<evidence type="ECO:0000313" key="1">
    <source>
        <dbReference type="EMBL" id="KZE69141.1"/>
    </source>
</evidence>
<dbReference type="RefSeq" id="WP_066236488.1">
    <property type="nucleotide sequence ID" value="NZ_LRFC01000001.1"/>
</dbReference>
<sequence length="105" mass="12179">MKKFLVLVLFLVVAFTSLFPNYNLENLFTPQKYVYELSSASIDKSTIIGEYPTESKKLISSVQAFFVSPKMPFEELRENLVLPTIDPFNTKILRLTPFKFQSNYL</sequence>
<dbReference type="Proteomes" id="UP000076567">
    <property type="component" value="Unassembled WGS sequence"/>
</dbReference>
<proteinExistence type="predicted"/>
<accession>A0A161TRV5</accession>
<organism evidence="1 2">
    <name type="scientific">Fictibacillus phosphorivorans</name>
    <dbReference type="NCBI Taxonomy" id="1221500"/>
    <lineage>
        <taxon>Bacteria</taxon>
        <taxon>Bacillati</taxon>
        <taxon>Bacillota</taxon>
        <taxon>Bacilli</taxon>
        <taxon>Bacillales</taxon>
        <taxon>Fictibacillaceae</taxon>
        <taxon>Fictibacillus</taxon>
    </lineage>
</organism>
<reference evidence="2" key="1">
    <citation type="submission" date="2016-01" db="EMBL/GenBank/DDBJ databases">
        <title>Draft genome of Chromobacterium sp. F49.</title>
        <authorList>
            <person name="Hong K.W."/>
        </authorList>
    </citation>
    <scope>NUCLEOTIDE SEQUENCE [LARGE SCALE GENOMIC DNA]</scope>
    <source>
        <strain evidence="2">P7IIIA</strain>
    </source>
</reference>
<evidence type="ECO:0000313" key="2">
    <source>
        <dbReference type="Proteomes" id="UP000076567"/>
    </source>
</evidence>
<dbReference type="EMBL" id="LRFC01000001">
    <property type="protein sequence ID" value="KZE69141.1"/>
    <property type="molecule type" value="Genomic_DNA"/>
</dbReference>